<dbReference type="InterPro" id="IPR043502">
    <property type="entry name" value="DNA/RNA_pol_sf"/>
</dbReference>
<comment type="caution">
    <text evidence="2">The sequence shown here is derived from an EMBL/GenBank/DDBJ whole genome shotgun (WGS) entry which is preliminary data.</text>
</comment>
<reference evidence="2" key="1">
    <citation type="submission" date="2020-06" db="EMBL/GenBank/DDBJ databases">
        <authorList>
            <person name="Li T."/>
            <person name="Hu X."/>
            <person name="Zhang T."/>
            <person name="Song X."/>
            <person name="Zhang H."/>
            <person name="Dai N."/>
            <person name="Sheng W."/>
            <person name="Hou X."/>
            <person name="Wei L."/>
        </authorList>
    </citation>
    <scope>NUCLEOTIDE SEQUENCE</scope>
    <source>
        <strain evidence="2">G02</strain>
        <tissue evidence="2">Leaf</tissue>
    </source>
</reference>
<gene>
    <name evidence="2" type="ORF">Sradi_2989600</name>
</gene>
<accession>A0AAW2S2S5</accession>
<evidence type="ECO:0000259" key="1">
    <source>
        <dbReference type="Pfam" id="PF07727"/>
    </source>
</evidence>
<dbReference type="InterPro" id="IPR013103">
    <property type="entry name" value="RVT_2"/>
</dbReference>
<name>A0AAW2S2S5_SESRA</name>
<protein>
    <recommendedName>
        <fullName evidence="1">Reverse transcriptase Ty1/copia-type domain-containing protein</fullName>
    </recommendedName>
</protein>
<dbReference type="SUPFAM" id="SSF56672">
    <property type="entry name" value="DNA/RNA polymerases"/>
    <property type="match status" value="1"/>
</dbReference>
<dbReference type="AlphaFoldDB" id="A0AAW2S2S5"/>
<proteinExistence type="predicted"/>
<sequence>MSLLVYVDDILIAGPSINDIKLIKSYLHDLFTIKDIGHPGYFLGLELSKNNTSTYVSQNKYTLDVIKDTGLLHAKAVSAPFLHGLKLSSDCGALLHNPDSIGVWLVVSCTWVSLDPTYLTVFSN</sequence>
<feature type="domain" description="Reverse transcriptase Ty1/copia-type" evidence="1">
    <location>
        <begin position="5"/>
        <end position="82"/>
    </location>
</feature>
<reference evidence="2" key="2">
    <citation type="journal article" date="2024" name="Plant">
        <title>Genomic evolution and insights into agronomic trait innovations of Sesamum species.</title>
        <authorList>
            <person name="Miao H."/>
            <person name="Wang L."/>
            <person name="Qu L."/>
            <person name="Liu H."/>
            <person name="Sun Y."/>
            <person name="Le M."/>
            <person name="Wang Q."/>
            <person name="Wei S."/>
            <person name="Zheng Y."/>
            <person name="Lin W."/>
            <person name="Duan Y."/>
            <person name="Cao H."/>
            <person name="Xiong S."/>
            <person name="Wang X."/>
            <person name="Wei L."/>
            <person name="Li C."/>
            <person name="Ma Q."/>
            <person name="Ju M."/>
            <person name="Zhao R."/>
            <person name="Li G."/>
            <person name="Mu C."/>
            <person name="Tian Q."/>
            <person name="Mei H."/>
            <person name="Zhang T."/>
            <person name="Gao T."/>
            <person name="Zhang H."/>
        </authorList>
    </citation>
    <scope>NUCLEOTIDE SEQUENCE</scope>
    <source>
        <strain evidence="2">G02</strain>
    </source>
</reference>
<dbReference type="EMBL" id="JACGWJ010000012">
    <property type="protein sequence ID" value="KAL0385953.1"/>
    <property type="molecule type" value="Genomic_DNA"/>
</dbReference>
<dbReference type="Pfam" id="PF07727">
    <property type="entry name" value="RVT_2"/>
    <property type="match status" value="1"/>
</dbReference>
<evidence type="ECO:0000313" key="2">
    <source>
        <dbReference type="EMBL" id="KAL0385953.1"/>
    </source>
</evidence>
<organism evidence="2">
    <name type="scientific">Sesamum radiatum</name>
    <name type="common">Black benniseed</name>
    <dbReference type="NCBI Taxonomy" id="300843"/>
    <lineage>
        <taxon>Eukaryota</taxon>
        <taxon>Viridiplantae</taxon>
        <taxon>Streptophyta</taxon>
        <taxon>Embryophyta</taxon>
        <taxon>Tracheophyta</taxon>
        <taxon>Spermatophyta</taxon>
        <taxon>Magnoliopsida</taxon>
        <taxon>eudicotyledons</taxon>
        <taxon>Gunneridae</taxon>
        <taxon>Pentapetalae</taxon>
        <taxon>asterids</taxon>
        <taxon>lamiids</taxon>
        <taxon>Lamiales</taxon>
        <taxon>Pedaliaceae</taxon>
        <taxon>Sesamum</taxon>
    </lineage>
</organism>